<dbReference type="AlphaFoldDB" id="A0A371PVJ9"/>
<dbReference type="EMBL" id="QUAC01000246">
    <property type="protein sequence ID" value="REK86499.1"/>
    <property type="molecule type" value="Genomic_DNA"/>
</dbReference>
<proteinExistence type="predicted"/>
<reference evidence="1 2" key="1">
    <citation type="submission" date="2018-08" db="EMBL/GenBank/DDBJ databases">
        <title>Streptomyces NEAU-D10 sp. nov., a novel Actinomycete isolated from soil.</title>
        <authorList>
            <person name="Jin L."/>
        </authorList>
    </citation>
    <scope>NUCLEOTIDE SEQUENCE [LARGE SCALE GENOMIC DNA]</scope>
    <source>
        <strain evidence="1 2">NEAU-D10</strain>
    </source>
</reference>
<name>A0A371PVJ9_STRIH</name>
<comment type="caution">
    <text evidence="1">The sequence shown here is derived from an EMBL/GenBank/DDBJ whole genome shotgun (WGS) entry which is preliminary data.</text>
</comment>
<sequence length="125" mass="14283">MPGSEQAEQPALTLDVFLRLADFVRARVEPLASGRGPSFDDTSRALRGLHHQVLGLASARVHFERCAQTSDPFERLRTEFAVCVAWSRLRGIAWEWQDHPGYRPEFDRETWRLAPVESPPTGERR</sequence>
<dbReference type="Proteomes" id="UP000262477">
    <property type="component" value="Unassembled WGS sequence"/>
</dbReference>
<keyword evidence="2" id="KW-1185">Reference proteome</keyword>
<evidence type="ECO:0000313" key="2">
    <source>
        <dbReference type="Proteomes" id="UP000262477"/>
    </source>
</evidence>
<gene>
    <name evidence="1" type="ORF">DY245_32155</name>
</gene>
<evidence type="ECO:0000313" key="1">
    <source>
        <dbReference type="EMBL" id="REK86499.1"/>
    </source>
</evidence>
<dbReference type="RefSeq" id="WP_128510699.1">
    <property type="nucleotide sequence ID" value="NZ_QUAC01000246.1"/>
</dbReference>
<accession>A0A371PVJ9</accession>
<protein>
    <submittedName>
        <fullName evidence="1">Uncharacterized protein</fullName>
    </submittedName>
</protein>
<dbReference type="OrthoDB" id="4261979at2"/>
<organism evidence="1 2">
    <name type="scientific">Streptomyces inhibens</name>
    <dbReference type="NCBI Taxonomy" id="2293571"/>
    <lineage>
        <taxon>Bacteria</taxon>
        <taxon>Bacillati</taxon>
        <taxon>Actinomycetota</taxon>
        <taxon>Actinomycetes</taxon>
        <taxon>Kitasatosporales</taxon>
        <taxon>Streptomycetaceae</taxon>
        <taxon>Streptomyces</taxon>
    </lineage>
</organism>